<feature type="repeat" description="TPR" evidence="3">
    <location>
        <begin position="324"/>
        <end position="357"/>
    </location>
</feature>
<dbReference type="InterPro" id="IPR011990">
    <property type="entry name" value="TPR-like_helical_dom_sf"/>
</dbReference>
<name>A0A819UYP7_9BILA</name>
<evidence type="ECO:0000256" key="2">
    <source>
        <dbReference type="ARBA" id="ARBA00022803"/>
    </source>
</evidence>
<sequence length="458" mass="52360">MNSQKTTTAVSGRSTMATTNSTATRPEGVSWVLENFGLIWLDANIDESKGNYKQSIQDLRDVVATITTYTDVDQCVDYLTDIEDEKVLLIVSGALGQQIIPEIQACPQLDSIYVFCDNQLIYEQWARKIPKVKGVYTQIEPICKALQIDCEHLDRSMIPISFGGIDPLFMYTQLLKEALLEIEDDDTKSIKELVDYCRLQDAASEKTLEMIEREYRGHTPIWWYTGSYFIYSILNHGLRLMDVDIILKMGFFIRHLHQHIRHLYCEQQSGKITASFEVFRGQAFHWTTGWSRFGDILIQLGELSKAEQLYKALLETASSDEDRADYNLQLGTVYNHMGQYSKALSSYEQSLEIQKIVMPQNHPELAASYNNIGKVYSDMGEYSKALSSYERSLEIRKIALPPNHPDILDSYNNIGNVYYNMGEYSKALSSYEQSLEIQKIVMPQNHPELAASYNNIGK</sequence>
<dbReference type="SMART" id="SM00028">
    <property type="entry name" value="TPR"/>
    <property type="match status" value="4"/>
</dbReference>
<dbReference type="AlphaFoldDB" id="A0A819UYP7"/>
<organism evidence="5 6">
    <name type="scientific">Rotaria sordida</name>
    <dbReference type="NCBI Taxonomy" id="392033"/>
    <lineage>
        <taxon>Eukaryota</taxon>
        <taxon>Metazoa</taxon>
        <taxon>Spiralia</taxon>
        <taxon>Gnathifera</taxon>
        <taxon>Rotifera</taxon>
        <taxon>Eurotatoria</taxon>
        <taxon>Bdelloidea</taxon>
        <taxon>Philodinida</taxon>
        <taxon>Philodinidae</taxon>
        <taxon>Rotaria</taxon>
    </lineage>
</organism>
<proteinExistence type="predicted"/>
<dbReference type="InterPro" id="IPR019734">
    <property type="entry name" value="TPR_rpt"/>
</dbReference>
<dbReference type="PROSITE" id="PS50005">
    <property type="entry name" value="TPR"/>
    <property type="match status" value="3"/>
</dbReference>
<dbReference type="PANTHER" id="PTHR45641:SF1">
    <property type="entry name" value="AAA+ ATPASE DOMAIN-CONTAINING PROTEIN"/>
    <property type="match status" value="1"/>
</dbReference>
<reference evidence="5" key="1">
    <citation type="submission" date="2021-02" db="EMBL/GenBank/DDBJ databases">
        <authorList>
            <person name="Nowell W R."/>
        </authorList>
    </citation>
    <scope>NUCLEOTIDE SEQUENCE</scope>
</reference>
<comment type="caution">
    <text evidence="5">The sequence shown here is derived from an EMBL/GenBank/DDBJ whole genome shotgun (WGS) entry which is preliminary data.</text>
</comment>
<dbReference type="PANTHER" id="PTHR45641">
    <property type="entry name" value="TETRATRICOPEPTIDE REPEAT PROTEIN (AFU_ORTHOLOGUE AFUA_6G03870)"/>
    <property type="match status" value="1"/>
</dbReference>
<dbReference type="Pfam" id="PF13424">
    <property type="entry name" value="TPR_12"/>
    <property type="match status" value="2"/>
</dbReference>
<keyword evidence="2 3" id="KW-0802">TPR repeat</keyword>
<dbReference type="SUPFAM" id="SSF48452">
    <property type="entry name" value="TPR-like"/>
    <property type="match status" value="1"/>
</dbReference>
<feature type="non-terminal residue" evidence="5">
    <location>
        <position position="1"/>
    </location>
</feature>
<evidence type="ECO:0008006" key="7">
    <source>
        <dbReference type="Google" id="ProtNLM"/>
    </source>
</evidence>
<feature type="region of interest" description="Disordered" evidence="4">
    <location>
        <begin position="1"/>
        <end position="22"/>
    </location>
</feature>
<evidence type="ECO:0000313" key="5">
    <source>
        <dbReference type="EMBL" id="CAF4103432.1"/>
    </source>
</evidence>
<feature type="repeat" description="TPR" evidence="3">
    <location>
        <begin position="408"/>
        <end position="441"/>
    </location>
</feature>
<evidence type="ECO:0000313" key="6">
    <source>
        <dbReference type="Proteomes" id="UP000663823"/>
    </source>
</evidence>
<feature type="repeat" description="TPR" evidence="3">
    <location>
        <begin position="366"/>
        <end position="399"/>
    </location>
</feature>
<dbReference type="Gene3D" id="1.25.40.10">
    <property type="entry name" value="Tetratricopeptide repeat domain"/>
    <property type="match status" value="1"/>
</dbReference>
<accession>A0A819UYP7</accession>
<dbReference type="PROSITE" id="PS50293">
    <property type="entry name" value="TPR_REGION"/>
    <property type="match status" value="2"/>
</dbReference>
<gene>
    <name evidence="5" type="ORF">OTI717_LOCUS34223</name>
</gene>
<evidence type="ECO:0000256" key="1">
    <source>
        <dbReference type="ARBA" id="ARBA00022737"/>
    </source>
</evidence>
<protein>
    <recommendedName>
        <fullName evidence="7">Tetratricopeptide repeat protein</fullName>
    </recommendedName>
</protein>
<keyword evidence="1" id="KW-0677">Repeat</keyword>
<dbReference type="Proteomes" id="UP000663823">
    <property type="component" value="Unassembled WGS sequence"/>
</dbReference>
<evidence type="ECO:0000256" key="3">
    <source>
        <dbReference type="PROSITE-ProRule" id="PRU00339"/>
    </source>
</evidence>
<dbReference type="EMBL" id="CAJOAX010011965">
    <property type="protein sequence ID" value="CAF4103432.1"/>
    <property type="molecule type" value="Genomic_DNA"/>
</dbReference>
<evidence type="ECO:0000256" key="4">
    <source>
        <dbReference type="SAM" id="MobiDB-lite"/>
    </source>
</evidence>